<comment type="caution">
    <text evidence="2">The sequence shown here is derived from an EMBL/GenBank/DDBJ whole genome shotgun (WGS) entry which is preliminary data.</text>
</comment>
<dbReference type="RefSeq" id="WP_128633305.1">
    <property type="nucleotide sequence ID" value="NZ_RRCN01000001.1"/>
</dbReference>
<keyword evidence="3" id="KW-1185">Reference proteome</keyword>
<name>A0A3P3U7E5_9BACL</name>
<evidence type="ECO:0000256" key="1">
    <source>
        <dbReference type="SAM" id="MobiDB-lite"/>
    </source>
</evidence>
<feature type="compositionally biased region" description="Polar residues" evidence="1">
    <location>
        <begin position="374"/>
        <end position="383"/>
    </location>
</feature>
<evidence type="ECO:0000313" key="2">
    <source>
        <dbReference type="EMBL" id="RRJ65498.1"/>
    </source>
</evidence>
<dbReference type="AlphaFoldDB" id="A0A3P3U7E5"/>
<dbReference type="CDD" id="cd20745">
    <property type="entry name" value="FIX_RhsA_AHH_HNH-like"/>
    <property type="match status" value="1"/>
</dbReference>
<dbReference type="OrthoDB" id="95423at2"/>
<proteinExistence type="predicted"/>
<dbReference type="Gene3D" id="3.55.50.10">
    <property type="entry name" value="Baseplate protein-like domains"/>
    <property type="match status" value="1"/>
</dbReference>
<dbReference type="Proteomes" id="UP000267017">
    <property type="component" value="Unassembled WGS sequence"/>
</dbReference>
<protein>
    <recommendedName>
        <fullName evidence="4">Gp5/Type VI secretion system Vgr protein OB-fold domain-containing protein</fullName>
    </recommendedName>
</protein>
<dbReference type="Pfam" id="PF05954">
    <property type="entry name" value="Phage_GPD"/>
    <property type="match status" value="1"/>
</dbReference>
<dbReference type="SUPFAM" id="SSF69279">
    <property type="entry name" value="Phage tail proteins"/>
    <property type="match status" value="1"/>
</dbReference>
<accession>A0A3P3U7E5</accession>
<evidence type="ECO:0000313" key="3">
    <source>
        <dbReference type="Proteomes" id="UP000267017"/>
    </source>
</evidence>
<evidence type="ECO:0008006" key="4">
    <source>
        <dbReference type="Google" id="ProtNLM"/>
    </source>
</evidence>
<organism evidence="2 3">
    <name type="scientific">Paenibacillus oralis</name>
    <dbReference type="NCBI Taxonomy" id="2490856"/>
    <lineage>
        <taxon>Bacteria</taxon>
        <taxon>Bacillati</taxon>
        <taxon>Bacillota</taxon>
        <taxon>Bacilli</taxon>
        <taxon>Bacillales</taxon>
        <taxon>Paenibacillaceae</taxon>
        <taxon>Paenibacillus</taxon>
    </lineage>
</organism>
<dbReference type="EMBL" id="RRCN01000001">
    <property type="protein sequence ID" value="RRJ65498.1"/>
    <property type="molecule type" value="Genomic_DNA"/>
</dbReference>
<gene>
    <name evidence="2" type="ORF">EHV15_23200</name>
</gene>
<reference evidence="2 3" key="1">
    <citation type="submission" date="2018-11" db="EMBL/GenBank/DDBJ databases">
        <title>Genome sequencing of Paenibacillus sp. KCOM 3021 (= ChDC PVNT-B20).</title>
        <authorList>
            <person name="Kook J.-K."/>
            <person name="Park S.-N."/>
            <person name="Lim Y.K."/>
        </authorList>
    </citation>
    <scope>NUCLEOTIDE SEQUENCE [LARGE SCALE GENOMIC DNA]</scope>
    <source>
        <strain evidence="2 3">KCOM 3021</strain>
    </source>
</reference>
<feature type="region of interest" description="Disordered" evidence="1">
    <location>
        <begin position="363"/>
        <end position="385"/>
    </location>
</feature>
<sequence>MGTEQAVAGYGQVRLISPYEIHTLTELRIEQNLNEHGRLTARGIIPDDKQDTYIHIPVSYQSIAVQEVNDKGEPGRILFQGLVQEININAVQGIYYLELSAITHSILLDLEPRSRSFAGDNGTYLDIIDTVLAAYDGADKLDNALDKERPEGMVLQYKETDWAFIRRIASRFGAAIFPEITAASPKLFIGIPEGRYWELLSQPYSIQRDMAGEKELRTSAIHDAHSIDGTIYTVETGQLYKLGDKVEFQGKEFTVIASTGHFQAGHLVYEYRLMPTGKAWQKPLYNIPLIGSSLEGTVLEVKGSEIQVHLSIDGEQRKEVKHWLAYESPYTAEGHGGWYCMPEAGDTVQVYFPAATEESAVATSLRRTSPLPAQASSPDTKIWSTPAGKEMKLGTSDFTVSASRGRVYLKLEDQSGVTVQSEEDLLFTSRTNLRGTMNRLTAQAGEAIYMRCGSSSIILDGEADIRGERLRVEGLKKSPVFVEDLPPVPEAPFVGEAADTQQTAETKNGAKIGVMDTVQLALNVAGVLPGVGFAAVAAKAGIAAAKRDFTGAALAVASALPFVGWVANAANIARSSLASAGNLRQASFQSMIDAMQRAGMELAGMGFIGKMFTAARGMQSDMTAEEWAERLKGAMQPVSYLPDHYVDTNMMIREVKKSLNWSDDLTQDVVNAVVERRDTDDTVKAMKKKYDVNVLQGLAYITTSYHAEDAGMSFNELFVDNTYRSSEVPYIGNNSAQGMSLGSTGLKKFNGVNIPNKTGQYTNFKNIMKDANINLNPQNYKFAREEVPELSTGYGSVGRGFFNGRYRLDRIADEPFIQFNRSGGGGAGASNVKYSRWVPEGWQKVFETKSLYQLAKENGWTLGKQTINSSNERKAFIFNSDGDKIGEAHLGHKLKGKVVQDHFHLNSEVENIHHVLPDK</sequence>